<dbReference type="EMBL" id="GBHO01035412">
    <property type="protein sequence ID" value="JAG08192.1"/>
    <property type="molecule type" value="Transcribed_RNA"/>
</dbReference>
<name>A0A0A9WID5_LYGHE</name>
<evidence type="ECO:0000256" key="1">
    <source>
        <dbReference type="SAM" id="MobiDB-lite"/>
    </source>
</evidence>
<feature type="domain" description="DUF4485" evidence="2">
    <location>
        <begin position="254"/>
        <end position="338"/>
    </location>
</feature>
<evidence type="ECO:0000313" key="3">
    <source>
        <dbReference type="EMBL" id="JAG08192.1"/>
    </source>
</evidence>
<accession>A0A0A9WID5</accession>
<sequence length="395" mass="45147">MSDPPPNSPRGSKEENGPRISQDDGNTTTTSEDESNERKKSFEGSPNRMDDKKNGQQQRKDEKRTSFDIEDPYEEKMVELDSPIVPRFYRSHTKEKEIRIERCGKKIKPVRPGMDSLNTEYLYYTVLLKNVIPMMSRRQDRKRVATWVEKLASPAYQTARLRVKRNKYMLKLCLNAINDEVQGIFALSPPEGVLPHLEEDVADSPPARWEMDNYWFELIKDLPVELGRMGCSAHAKCGENRDEQGSQPVAGALLDHEFRFFLYMARPYTILLDRPVDKARLAIWLQTLAKIRSCSCLALKGIRNDYIQALLGYLQELRLTGPFQEFPPLLRPLPPLAELSKLDPVENPKMPFTDPSHPLVEEFITAQPKPENGAYCYIAVTGDPTANVQVDPLPI</sequence>
<dbReference type="InterPro" id="IPR027831">
    <property type="entry name" value="DUF4485"/>
</dbReference>
<proteinExistence type="predicted"/>
<protein>
    <recommendedName>
        <fullName evidence="2">DUF4485 domain-containing protein</fullName>
    </recommendedName>
</protein>
<evidence type="ECO:0000259" key="2">
    <source>
        <dbReference type="Pfam" id="PF14846"/>
    </source>
</evidence>
<dbReference type="Pfam" id="PF14846">
    <property type="entry name" value="DUF4485"/>
    <property type="match status" value="2"/>
</dbReference>
<dbReference type="AlphaFoldDB" id="A0A0A9WID5"/>
<feature type="compositionally biased region" description="Basic and acidic residues" evidence="1">
    <location>
        <begin position="36"/>
        <end position="67"/>
    </location>
</feature>
<reference evidence="3" key="2">
    <citation type="submission" date="2014-07" db="EMBL/GenBank/DDBJ databases">
        <authorList>
            <person name="Hull J."/>
        </authorList>
    </citation>
    <scope>NUCLEOTIDE SEQUENCE</scope>
</reference>
<organism evidence="3">
    <name type="scientific">Lygus hesperus</name>
    <name type="common">Western plant bug</name>
    <dbReference type="NCBI Taxonomy" id="30085"/>
    <lineage>
        <taxon>Eukaryota</taxon>
        <taxon>Metazoa</taxon>
        <taxon>Ecdysozoa</taxon>
        <taxon>Arthropoda</taxon>
        <taxon>Hexapoda</taxon>
        <taxon>Insecta</taxon>
        <taxon>Pterygota</taxon>
        <taxon>Neoptera</taxon>
        <taxon>Paraneoptera</taxon>
        <taxon>Hemiptera</taxon>
        <taxon>Heteroptera</taxon>
        <taxon>Panheteroptera</taxon>
        <taxon>Cimicomorpha</taxon>
        <taxon>Miridae</taxon>
        <taxon>Mirini</taxon>
        <taxon>Lygus</taxon>
    </lineage>
</organism>
<gene>
    <name evidence="3" type="ORF">CM83_10010</name>
</gene>
<feature type="region of interest" description="Disordered" evidence="1">
    <location>
        <begin position="1"/>
        <end position="70"/>
    </location>
</feature>
<reference evidence="3" key="1">
    <citation type="journal article" date="2014" name="PLoS ONE">
        <title>Transcriptome-Based Identification of ABC Transporters in the Western Tarnished Plant Bug Lygus hesperus.</title>
        <authorList>
            <person name="Hull J.J."/>
            <person name="Chaney K."/>
            <person name="Geib S.M."/>
            <person name="Fabrick J.A."/>
            <person name="Brent C.S."/>
            <person name="Walsh D."/>
            <person name="Lavine L.C."/>
        </authorList>
    </citation>
    <scope>NUCLEOTIDE SEQUENCE</scope>
</reference>
<feature type="domain" description="DUF4485" evidence="2">
    <location>
        <begin position="117"/>
        <end position="199"/>
    </location>
</feature>